<reference evidence="3" key="1">
    <citation type="journal article" date="2014" name="Front. Microbiol.">
        <title>High frequency of phylogenetically diverse reductive dehalogenase-homologous genes in deep subseafloor sedimentary metagenomes.</title>
        <authorList>
            <person name="Kawai M."/>
            <person name="Futagami T."/>
            <person name="Toyoda A."/>
            <person name="Takaki Y."/>
            <person name="Nishi S."/>
            <person name="Hori S."/>
            <person name="Arai W."/>
            <person name="Tsubouchi T."/>
            <person name="Morono Y."/>
            <person name="Uchiyama I."/>
            <person name="Ito T."/>
            <person name="Fujiyama A."/>
            <person name="Inagaki F."/>
            <person name="Takami H."/>
        </authorList>
    </citation>
    <scope>NUCLEOTIDE SEQUENCE</scope>
    <source>
        <strain evidence="3">Expedition CK06-06</strain>
    </source>
</reference>
<dbReference type="PANTHER" id="PTHR35848:SF6">
    <property type="entry name" value="CUPIN TYPE-2 DOMAIN-CONTAINING PROTEIN"/>
    <property type="match status" value="1"/>
</dbReference>
<dbReference type="Pfam" id="PF07883">
    <property type="entry name" value="Cupin_2"/>
    <property type="match status" value="1"/>
</dbReference>
<dbReference type="InterPro" id="IPR051610">
    <property type="entry name" value="GPI/OXD"/>
</dbReference>
<organism evidence="3">
    <name type="scientific">marine sediment metagenome</name>
    <dbReference type="NCBI Taxonomy" id="412755"/>
    <lineage>
        <taxon>unclassified sequences</taxon>
        <taxon>metagenomes</taxon>
        <taxon>ecological metagenomes</taxon>
    </lineage>
</organism>
<dbReference type="PANTHER" id="PTHR35848">
    <property type="entry name" value="OXALATE-BINDING PROTEIN"/>
    <property type="match status" value="1"/>
</dbReference>
<accession>X1LWR4</accession>
<feature type="domain" description="Cupin type-2" evidence="2">
    <location>
        <begin position="47"/>
        <end position="113"/>
    </location>
</feature>
<evidence type="ECO:0000313" key="3">
    <source>
        <dbReference type="EMBL" id="GAH98558.1"/>
    </source>
</evidence>
<dbReference type="Gene3D" id="2.60.120.10">
    <property type="entry name" value="Jelly Rolls"/>
    <property type="match status" value="1"/>
</dbReference>
<dbReference type="InterPro" id="IPR013096">
    <property type="entry name" value="Cupin_2"/>
</dbReference>
<dbReference type="EMBL" id="BARV01000449">
    <property type="protein sequence ID" value="GAH98558.1"/>
    <property type="molecule type" value="Genomic_DNA"/>
</dbReference>
<dbReference type="InterPro" id="IPR014710">
    <property type="entry name" value="RmlC-like_jellyroll"/>
</dbReference>
<name>X1LWR4_9ZZZZ</name>
<evidence type="ECO:0000256" key="1">
    <source>
        <dbReference type="ARBA" id="ARBA00022723"/>
    </source>
</evidence>
<dbReference type="AlphaFoldDB" id="X1LWR4"/>
<dbReference type="GO" id="GO:0046872">
    <property type="term" value="F:metal ion binding"/>
    <property type="evidence" value="ECO:0007669"/>
    <property type="project" value="UniProtKB-KW"/>
</dbReference>
<gene>
    <name evidence="3" type="ORF">S06H3_01719</name>
</gene>
<protein>
    <recommendedName>
        <fullName evidence="2">Cupin type-2 domain-containing protein</fullName>
    </recommendedName>
</protein>
<keyword evidence="1" id="KW-0479">Metal-binding</keyword>
<dbReference type="InterPro" id="IPR011051">
    <property type="entry name" value="RmlC_Cupin_sf"/>
</dbReference>
<sequence>MFGGEWYDVSHKCYLQIFSDARLVKSDDRYIICDKPLGENLVLSITILHAGKQTTGHSHPVSEVYFFVEGQGEIELDENRRVVGSKDVVPIKPGEFHRVYNTSDKDLVFICVFEKYGERG</sequence>
<comment type="caution">
    <text evidence="3">The sequence shown here is derived from an EMBL/GenBank/DDBJ whole genome shotgun (WGS) entry which is preliminary data.</text>
</comment>
<proteinExistence type="predicted"/>
<evidence type="ECO:0000259" key="2">
    <source>
        <dbReference type="Pfam" id="PF07883"/>
    </source>
</evidence>
<dbReference type="SUPFAM" id="SSF51182">
    <property type="entry name" value="RmlC-like cupins"/>
    <property type="match status" value="1"/>
</dbReference>